<keyword evidence="23" id="KW-1185">Reference proteome</keyword>
<dbReference type="InterPro" id="IPR017907">
    <property type="entry name" value="Znf_RING_CS"/>
</dbReference>
<sequence>MPALHRLVHGEFELLEYTFCMSALIIVRNKNGTGDICSKMSQSSQQDNKQPVLRVSQLDSHQLDNEIHLLLKAQVNNVFHFFQASPGILSVIEPELNAALRFILWKYSIDKSSSTFGQRLLNLQYASENSSKVMTYRQKWLYALVVIGCRWFQDRSYDLSKLTDNVEAFEMVWNAIDWLERVLKIAAVVNFLVFLRQGTYQTILERLLGIRAGFDSPQAIRQVSFEFMTRELLWHGFAEFLFFLLPFVNFQRLKNNIRRRLLVGQRPSTENLSEVRRAQFLYEECAVCGEWPTNPQEIGCEHVFCFYCIKANFKADNSYTCPSCGFPVTDESGIKGVLCDVR</sequence>
<evidence type="ECO:0000256" key="4">
    <source>
        <dbReference type="ARBA" id="ARBA00022448"/>
    </source>
</evidence>
<dbReference type="AlphaFoldDB" id="A0A9Q1BEE8"/>
<dbReference type="EMBL" id="JAIZAY010000021">
    <property type="protein sequence ID" value="KAJ8021587.1"/>
    <property type="molecule type" value="Genomic_DNA"/>
</dbReference>
<evidence type="ECO:0000256" key="20">
    <source>
        <dbReference type="SAM" id="Phobius"/>
    </source>
</evidence>
<dbReference type="Gene3D" id="3.30.40.10">
    <property type="entry name" value="Zinc/RING finger domain, C3HC4 (zinc finger)"/>
    <property type="match status" value="1"/>
</dbReference>
<dbReference type="InterPro" id="IPR018957">
    <property type="entry name" value="Znf_C3HC4_RING-type"/>
</dbReference>
<dbReference type="InterPro" id="IPR025654">
    <property type="entry name" value="PEX2/10"/>
</dbReference>
<comment type="similarity">
    <text evidence="3">Belongs to the pex2/pex10/pex12 family.</text>
</comment>
<evidence type="ECO:0000256" key="11">
    <source>
        <dbReference type="ARBA" id="ARBA00022927"/>
    </source>
</evidence>
<evidence type="ECO:0000313" key="22">
    <source>
        <dbReference type="EMBL" id="KAJ8021587.1"/>
    </source>
</evidence>
<dbReference type="PANTHER" id="PTHR48178:SF1">
    <property type="entry name" value="PEROXISOME BIOGENESIS FACTOR 2"/>
    <property type="match status" value="1"/>
</dbReference>
<feature type="domain" description="RING-type" evidence="21">
    <location>
        <begin position="285"/>
        <end position="324"/>
    </location>
</feature>
<evidence type="ECO:0000259" key="21">
    <source>
        <dbReference type="PROSITE" id="PS50089"/>
    </source>
</evidence>
<evidence type="ECO:0000256" key="3">
    <source>
        <dbReference type="ARBA" id="ARBA00008704"/>
    </source>
</evidence>
<evidence type="ECO:0000256" key="16">
    <source>
        <dbReference type="ARBA" id="ARBA00034438"/>
    </source>
</evidence>
<keyword evidence="6 20" id="KW-0812">Transmembrane</keyword>
<keyword evidence="7" id="KW-0479">Metal-binding</keyword>
<accession>A0A9Q1BEE8</accession>
<evidence type="ECO:0000256" key="13">
    <source>
        <dbReference type="ARBA" id="ARBA00023136"/>
    </source>
</evidence>
<evidence type="ECO:0000256" key="2">
    <source>
        <dbReference type="ARBA" id="ARBA00004906"/>
    </source>
</evidence>
<gene>
    <name evidence="22" type="ORF">HOLleu_38834</name>
</gene>
<dbReference type="PROSITE" id="PS00518">
    <property type="entry name" value="ZF_RING_1"/>
    <property type="match status" value="1"/>
</dbReference>
<evidence type="ECO:0000256" key="9">
    <source>
        <dbReference type="ARBA" id="ARBA00022786"/>
    </source>
</evidence>
<evidence type="ECO:0000256" key="7">
    <source>
        <dbReference type="ARBA" id="ARBA00022723"/>
    </source>
</evidence>
<evidence type="ECO:0000256" key="19">
    <source>
        <dbReference type="PROSITE-ProRule" id="PRU00175"/>
    </source>
</evidence>
<dbReference type="GO" id="GO:0061630">
    <property type="term" value="F:ubiquitin protein ligase activity"/>
    <property type="evidence" value="ECO:0007669"/>
    <property type="project" value="UniProtKB-EC"/>
</dbReference>
<dbReference type="PROSITE" id="PS50089">
    <property type="entry name" value="ZF_RING_2"/>
    <property type="match status" value="1"/>
</dbReference>
<evidence type="ECO:0000256" key="8">
    <source>
        <dbReference type="ARBA" id="ARBA00022771"/>
    </source>
</evidence>
<evidence type="ECO:0000256" key="14">
    <source>
        <dbReference type="ARBA" id="ARBA00023140"/>
    </source>
</evidence>
<dbReference type="GO" id="GO:0008270">
    <property type="term" value="F:zinc ion binding"/>
    <property type="evidence" value="ECO:0007669"/>
    <property type="project" value="UniProtKB-KW"/>
</dbReference>
<keyword evidence="9" id="KW-0833">Ubl conjugation pathway</keyword>
<evidence type="ECO:0000256" key="1">
    <source>
        <dbReference type="ARBA" id="ARBA00004585"/>
    </source>
</evidence>
<dbReference type="Proteomes" id="UP001152320">
    <property type="component" value="Chromosome 21"/>
</dbReference>
<dbReference type="CDD" id="cd16526">
    <property type="entry name" value="RING-HC_PEX2"/>
    <property type="match status" value="1"/>
</dbReference>
<dbReference type="Pfam" id="PF04757">
    <property type="entry name" value="Pex2_Pex12"/>
    <property type="match status" value="1"/>
</dbReference>
<dbReference type="PANTHER" id="PTHR48178">
    <property type="entry name" value="PEROXISOME BIOGENESIS FACTOR 2"/>
    <property type="match status" value="1"/>
</dbReference>
<reference evidence="22" key="1">
    <citation type="submission" date="2021-10" db="EMBL/GenBank/DDBJ databases">
        <title>Tropical sea cucumber genome reveals ecological adaptation and Cuvierian tubules defense mechanism.</title>
        <authorList>
            <person name="Chen T."/>
        </authorList>
    </citation>
    <scope>NUCLEOTIDE SEQUENCE</scope>
    <source>
        <strain evidence="22">Nanhai2018</strain>
        <tissue evidence="22">Muscle</tissue>
    </source>
</reference>
<dbReference type="InterPro" id="IPR001841">
    <property type="entry name" value="Znf_RING"/>
</dbReference>
<organism evidence="22 23">
    <name type="scientific">Holothuria leucospilota</name>
    <name type="common">Black long sea cucumber</name>
    <name type="synonym">Mertensiothuria leucospilota</name>
    <dbReference type="NCBI Taxonomy" id="206669"/>
    <lineage>
        <taxon>Eukaryota</taxon>
        <taxon>Metazoa</taxon>
        <taxon>Echinodermata</taxon>
        <taxon>Eleutherozoa</taxon>
        <taxon>Echinozoa</taxon>
        <taxon>Holothuroidea</taxon>
        <taxon>Aspidochirotacea</taxon>
        <taxon>Aspidochirotida</taxon>
        <taxon>Holothuriidae</taxon>
        <taxon>Holothuria</taxon>
    </lineage>
</organism>
<dbReference type="GO" id="GO:0005778">
    <property type="term" value="C:peroxisomal membrane"/>
    <property type="evidence" value="ECO:0007669"/>
    <property type="project" value="UniProtKB-SubCell"/>
</dbReference>
<keyword evidence="5" id="KW-0808">Transferase</keyword>
<evidence type="ECO:0000313" key="23">
    <source>
        <dbReference type="Proteomes" id="UP001152320"/>
    </source>
</evidence>
<comment type="pathway">
    <text evidence="2">Protein modification; protein ubiquitination.</text>
</comment>
<evidence type="ECO:0000256" key="18">
    <source>
        <dbReference type="ARBA" id="ARBA00034543"/>
    </source>
</evidence>
<keyword evidence="10" id="KW-0862">Zinc</keyword>
<keyword evidence="11" id="KW-0653">Protein transport</keyword>
<dbReference type="InterPro" id="IPR006845">
    <property type="entry name" value="Pex_N"/>
</dbReference>
<dbReference type="OrthoDB" id="1701437at2759"/>
<keyword evidence="12 20" id="KW-1133">Transmembrane helix</keyword>
<dbReference type="SMART" id="SM00184">
    <property type="entry name" value="RING"/>
    <property type="match status" value="1"/>
</dbReference>
<evidence type="ECO:0000256" key="12">
    <source>
        <dbReference type="ARBA" id="ARBA00022989"/>
    </source>
</evidence>
<keyword evidence="13 20" id="KW-0472">Membrane</keyword>
<comment type="catalytic activity">
    <reaction evidence="16">
        <text>[E2 ubiquitin-conjugating enzyme]-S-ubiquitinyl-L-cysteine + [acceptor protein]-L-cysteine = [E2 ubiquitin-conjugating enzyme]-L-cysteine + [acceptor protein]-S-ubiquitinyl-L-cysteine.</text>
        <dbReference type="EC" id="2.3.2.36"/>
    </reaction>
</comment>
<dbReference type="InterPro" id="IPR013083">
    <property type="entry name" value="Znf_RING/FYVE/PHD"/>
</dbReference>
<dbReference type="InterPro" id="IPR045859">
    <property type="entry name" value="RING-HC_PEX2"/>
</dbReference>
<dbReference type="GO" id="GO:0016558">
    <property type="term" value="P:protein import into peroxisome matrix"/>
    <property type="evidence" value="ECO:0007669"/>
    <property type="project" value="InterPro"/>
</dbReference>
<evidence type="ECO:0000256" key="15">
    <source>
        <dbReference type="ARBA" id="ARBA00032511"/>
    </source>
</evidence>
<dbReference type="SUPFAM" id="SSF57850">
    <property type="entry name" value="RING/U-box"/>
    <property type="match status" value="1"/>
</dbReference>
<comment type="caution">
    <text evidence="22">The sequence shown here is derived from an EMBL/GenBank/DDBJ whole genome shotgun (WGS) entry which is preliminary data.</text>
</comment>
<feature type="transmembrane region" description="Helical" evidence="20">
    <location>
        <begin position="232"/>
        <end position="250"/>
    </location>
</feature>
<evidence type="ECO:0000256" key="5">
    <source>
        <dbReference type="ARBA" id="ARBA00022679"/>
    </source>
</evidence>
<dbReference type="EC" id="2.3.2.36" evidence="17"/>
<name>A0A9Q1BEE8_HOLLE</name>
<evidence type="ECO:0000256" key="6">
    <source>
        <dbReference type="ARBA" id="ARBA00022692"/>
    </source>
</evidence>
<dbReference type="Pfam" id="PF00097">
    <property type="entry name" value="zf-C3HC4"/>
    <property type="match status" value="1"/>
</dbReference>
<proteinExistence type="inferred from homology"/>
<keyword evidence="8 19" id="KW-0863">Zinc-finger</keyword>
<evidence type="ECO:0000256" key="10">
    <source>
        <dbReference type="ARBA" id="ARBA00022833"/>
    </source>
</evidence>
<keyword evidence="4" id="KW-0813">Transport</keyword>
<protein>
    <recommendedName>
        <fullName evidence="18">Peroxisome biogenesis factor 2</fullName>
        <ecNumber evidence="17">2.3.2.36</ecNumber>
    </recommendedName>
    <alternativeName>
        <fullName evidence="15">Peroxin-2</fullName>
    </alternativeName>
</protein>
<evidence type="ECO:0000256" key="17">
    <source>
        <dbReference type="ARBA" id="ARBA00034523"/>
    </source>
</evidence>
<keyword evidence="14" id="KW-0576">Peroxisome</keyword>
<comment type="subcellular location">
    <subcellularLocation>
        <location evidence="1">Peroxisome membrane</location>
        <topology evidence="1">Multi-pass membrane protein</topology>
    </subcellularLocation>
</comment>